<dbReference type="CDD" id="cd22385">
    <property type="entry name" value="KH-I_KHDC4_rpt1"/>
    <property type="match status" value="1"/>
</dbReference>
<feature type="compositionally biased region" description="Basic and acidic residues" evidence="5">
    <location>
        <begin position="603"/>
        <end position="613"/>
    </location>
</feature>
<feature type="region of interest" description="Disordered" evidence="5">
    <location>
        <begin position="378"/>
        <end position="397"/>
    </location>
</feature>
<comment type="similarity">
    <text evidence="1">Belongs to the KHDC4 family.</text>
</comment>
<protein>
    <recommendedName>
        <fullName evidence="2">KH homology domain-containing protein 4</fullName>
    </recommendedName>
    <alternativeName>
        <fullName evidence="3">Brings lots of money 7</fullName>
    </alternativeName>
</protein>
<feature type="compositionally biased region" description="Pro residues" evidence="5">
    <location>
        <begin position="850"/>
        <end position="865"/>
    </location>
</feature>
<evidence type="ECO:0000313" key="9">
    <source>
        <dbReference type="Proteomes" id="UP001217089"/>
    </source>
</evidence>
<comment type="function">
    <text evidence="4">RNA-binding protein involved in pre-mRNA splicing. Interacts with the PRP19C/Prp19 complex/NTC/Nineteen complex which is part of the spliceosome. Involved in regulating splice site selection. Binds preferentially RNA with A/C rich sequences and poly-C stretches.</text>
</comment>
<feature type="compositionally biased region" description="Polar residues" evidence="5">
    <location>
        <begin position="461"/>
        <end position="470"/>
    </location>
</feature>
<feature type="compositionally biased region" description="Basic and acidic residues" evidence="5">
    <location>
        <begin position="472"/>
        <end position="491"/>
    </location>
</feature>
<reference evidence="8 9" key="1">
    <citation type="submission" date="2022-12" db="EMBL/GenBank/DDBJ databases">
        <title>Chromosome-level genome of Tegillarca granosa.</title>
        <authorList>
            <person name="Kim J."/>
        </authorList>
    </citation>
    <scope>NUCLEOTIDE SEQUENCE [LARGE SCALE GENOMIC DNA]</scope>
    <source>
        <strain evidence="8">Teg-2019</strain>
        <tissue evidence="8">Adductor muscle</tissue>
    </source>
</reference>
<dbReference type="InterPro" id="IPR031121">
    <property type="entry name" value="RIK/BLOM7"/>
</dbReference>
<dbReference type="Pfam" id="PF22675">
    <property type="entry name" value="KH-I_KHDC4-BBP"/>
    <property type="match status" value="1"/>
</dbReference>
<organism evidence="8 9">
    <name type="scientific">Tegillarca granosa</name>
    <name type="common">Malaysian cockle</name>
    <name type="synonym">Anadara granosa</name>
    <dbReference type="NCBI Taxonomy" id="220873"/>
    <lineage>
        <taxon>Eukaryota</taxon>
        <taxon>Metazoa</taxon>
        <taxon>Spiralia</taxon>
        <taxon>Lophotrochozoa</taxon>
        <taxon>Mollusca</taxon>
        <taxon>Bivalvia</taxon>
        <taxon>Autobranchia</taxon>
        <taxon>Pteriomorphia</taxon>
        <taxon>Arcoida</taxon>
        <taxon>Arcoidea</taxon>
        <taxon>Arcidae</taxon>
        <taxon>Tegillarca</taxon>
    </lineage>
</organism>
<name>A0ABQ9EN52_TEGGR</name>
<dbReference type="PANTHER" id="PTHR15744:SF0">
    <property type="entry name" value="KH HOMOLOGY DOMAIN-CONTAINING PROTEIN 4"/>
    <property type="match status" value="1"/>
</dbReference>
<dbReference type="InterPro" id="IPR047890">
    <property type="entry name" value="KHDC4_KH-I_first"/>
</dbReference>
<feature type="compositionally biased region" description="Low complexity" evidence="5">
    <location>
        <begin position="737"/>
        <end position="759"/>
    </location>
</feature>
<accession>A0ABQ9EN52</accession>
<feature type="compositionally biased region" description="Pro residues" evidence="5">
    <location>
        <begin position="530"/>
        <end position="543"/>
    </location>
</feature>
<proteinExistence type="inferred from homology"/>
<feature type="compositionally biased region" description="Pro residues" evidence="5">
    <location>
        <begin position="906"/>
        <end position="922"/>
    </location>
</feature>
<feature type="compositionally biased region" description="Pro residues" evidence="5">
    <location>
        <begin position="382"/>
        <end position="397"/>
    </location>
</feature>
<feature type="domain" description="KHDC4/BBP-like KH-domain type I" evidence="6">
    <location>
        <begin position="178"/>
        <end position="253"/>
    </location>
</feature>
<evidence type="ECO:0000259" key="7">
    <source>
        <dbReference type="Pfam" id="PF23469"/>
    </source>
</evidence>
<dbReference type="CDD" id="cd22386">
    <property type="entry name" value="KH-I_KHDC4_rpt2"/>
    <property type="match status" value="1"/>
</dbReference>
<dbReference type="SUPFAM" id="SSF54791">
    <property type="entry name" value="Eukaryotic type KH-domain (KH-domain type I)"/>
    <property type="match status" value="1"/>
</dbReference>
<feature type="domain" description="ATP-dependent RNA helicase PRP5/DDX46/KHDC4 KH" evidence="7">
    <location>
        <begin position="42"/>
        <end position="113"/>
    </location>
</feature>
<gene>
    <name evidence="8" type="ORF">KUTeg_018558</name>
</gene>
<dbReference type="Gene3D" id="3.30.1370.10">
    <property type="entry name" value="K Homology domain, type 1"/>
    <property type="match status" value="1"/>
</dbReference>
<evidence type="ECO:0000256" key="5">
    <source>
        <dbReference type="SAM" id="MobiDB-lite"/>
    </source>
</evidence>
<dbReference type="InterPro" id="IPR036612">
    <property type="entry name" value="KH_dom_type_1_sf"/>
</dbReference>
<evidence type="ECO:0000313" key="8">
    <source>
        <dbReference type="EMBL" id="KAJ8304975.1"/>
    </source>
</evidence>
<dbReference type="Proteomes" id="UP001217089">
    <property type="component" value="Unassembled WGS sequence"/>
</dbReference>
<dbReference type="EMBL" id="JARBDR010000903">
    <property type="protein sequence ID" value="KAJ8304975.1"/>
    <property type="molecule type" value="Genomic_DNA"/>
</dbReference>
<evidence type="ECO:0000259" key="6">
    <source>
        <dbReference type="Pfam" id="PF22675"/>
    </source>
</evidence>
<feature type="region of interest" description="Disordered" evidence="5">
    <location>
        <begin position="461"/>
        <end position="930"/>
    </location>
</feature>
<feature type="compositionally biased region" description="Low complexity" evidence="5">
    <location>
        <begin position="888"/>
        <end position="905"/>
    </location>
</feature>
<dbReference type="PANTHER" id="PTHR15744">
    <property type="entry name" value="BLOM7"/>
    <property type="match status" value="1"/>
</dbReference>
<feature type="compositionally biased region" description="Pro residues" evidence="5">
    <location>
        <begin position="785"/>
        <end position="801"/>
    </location>
</feature>
<evidence type="ECO:0000256" key="2">
    <source>
        <dbReference type="ARBA" id="ARBA00017795"/>
    </source>
</evidence>
<evidence type="ECO:0000256" key="1">
    <source>
        <dbReference type="ARBA" id="ARBA00006093"/>
    </source>
</evidence>
<dbReference type="Pfam" id="PF23469">
    <property type="entry name" value="KH_12"/>
    <property type="match status" value="1"/>
</dbReference>
<evidence type="ECO:0000256" key="4">
    <source>
        <dbReference type="ARBA" id="ARBA00045732"/>
    </source>
</evidence>
<keyword evidence="9" id="KW-1185">Reference proteome</keyword>
<comment type="caution">
    <text evidence="8">The sequence shown here is derived from an EMBL/GenBank/DDBJ whole genome shotgun (WGS) entry which is preliminary data.</text>
</comment>
<dbReference type="InterPro" id="IPR055256">
    <property type="entry name" value="KH_1_KHDC4/BBP-like"/>
</dbReference>
<feature type="compositionally biased region" description="Polar residues" evidence="5">
    <location>
        <begin position="547"/>
        <end position="573"/>
    </location>
</feature>
<feature type="compositionally biased region" description="Basic and acidic residues" evidence="5">
    <location>
        <begin position="637"/>
        <end position="647"/>
    </location>
</feature>
<feature type="compositionally biased region" description="Pro residues" evidence="5">
    <location>
        <begin position="511"/>
        <end position="521"/>
    </location>
</feature>
<sequence>MADYEQRLRTSRWSDDIDNKSSLEAAAEAAAKITGNPNSLVVAEVEINDVPIGCRNMLTRGSTQEEISKMSGSAVSTRGRYLTYDERLRDMGDRPLYLCVQGPTQEMAVKRINEIIGTGIKQKGSRFSPAIRPPPPPQMDVPVPRIQFNQPPPLMSLSTQPQGLAFVQEKLYIGLEHAPPNFDVKNKVLGPGGSFLQHIQTETGAKVTLRGKGSGFIEPTSGREAFEPMHVHIQHPNVMGLQQAKQLSENLIQTVQQEYAQFQQALVALPPTISPGTAQLLAGLQQHYHGWNGRQSKLKFCSDTGSGYFDKHRSANNTTIPTRFTTSINNTRFSTATIGQGYLVPSSLGTTVTAGQPPQQIIVQGQPPPQLQTQIQLAQPHLGPPPPVSSPGPNGPVPPPLVTTIQPELQLVSQPAPLPLWGSPAVQAPVQHSVFSQMPGSNPGPVSMMTSLPTNVTLTSVSLTGNSYSPPTREEPQKRRFTEEKQEDKVPENLLGYEHGPPHLTNLVVQGPPPGHMPPASEPQQFQMNAPPPPHMQPPPGPHGIPLQQNMVSVASPVTSMSEENRYTQSPQGQLLGGGDPESADSDKKLMPPPALPHGIKRPLSDKNDGSGEKKKHKGALRNVTAAYGSDEEEDDLNKQQLKEAKKYQYNQYSNPAQLYGQEMSQEAPPSPVMPAGLPPTDQYGQSLIHSEQIHHGQPPPQNIQIQEQMGPPPGQYPPLQESPSQQIILQPQEIHQQLQVPYQQQQPPYSIALTHTSSPYPPPHSSPSSTIQYSLATQTINVSGPPPPLPRLDQLPPPPGQRLGPEDLNAATLGQSQLGPPPPQNIAGMPPQRLGPEDITSVSMAQSQVPPPQSLTGLPPPPPGQQYGVPIQQQIHYNSQTPPPPQQLQQGQPPQAYSPQQPYTGQPPPPPPGMQQPPPGGVPIWMTSQ</sequence>
<dbReference type="InterPro" id="IPR047889">
    <property type="entry name" value="KHDC4_KH-I_second"/>
</dbReference>
<evidence type="ECO:0000256" key="3">
    <source>
        <dbReference type="ARBA" id="ARBA00030267"/>
    </source>
</evidence>
<feature type="compositionally biased region" description="Low complexity" evidence="5">
    <location>
        <begin position="866"/>
        <end position="875"/>
    </location>
</feature>
<feature type="compositionally biased region" description="Polar residues" evidence="5">
    <location>
        <begin position="772"/>
        <end position="783"/>
    </location>
</feature>
<dbReference type="InterPro" id="IPR056149">
    <property type="entry name" value="PRP5/DDX46/KHDC4_KH"/>
</dbReference>
<feature type="compositionally biased region" description="Polar residues" evidence="5">
    <location>
        <begin position="722"/>
        <end position="736"/>
    </location>
</feature>